<dbReference type="InterPro" id="IPR011650">
    <property type="entry name" value="Peptidase_M20_dimer"/>
</dbReference>
<dbReference type="Gene3D" id="3.30.70.360">
    <property type="match status" value="1"/>
</dbReference>
<dbReference type="GO" id="GO:0046872">
    <property type="term" value="F:metal ion binding"/>
    <property type="evidence" value="ECO:0007669"/>
    <property type="project" value="UniProtKB-KW"/>
</dbReference>
<dbReference type="InterPro" id="IPR010169">
    <property type="entry name" value="AcOrn-deacetyl"/>
</dbReference>
<dbReference type="PANTHER" id="PTHR43808">
    <property type="entry name" value="ACETYLORNITHINE DEACETYLASE"/>
    <property type="match status" value="1"/>
</dbReference>
<evidence type="ECO:0000256" key="8">
    <source>
        <dbReference type="ARBA" id="ARBA00022833"/>
    </source>
</evidence>
<dbReference type="GO" id="GO:0008777">
    <property type="term" value="F:acetylornithine deacetylase activity"/>
    <property type="evidence" value="ECO:0007669"/>
    <property type="project" value="UniProtKB-EC"/>
</dbReference>
<dbReference type="NCBIfam" id="TIGR01892">
    <property type="entry name" value="AcOrn-deacetyl"/>
    <property type="match status" value="1"/>
</dbReference>
<dbReference type="CDD" id="cd03894">
    <property type="entry name" value="M20_ArgE"/>
    <property type="match status" value="1"/>
</dbReference>
<dbReference type="EC" id="3.5.1.16" evidence="11"/>
<dbReference type="GO" id="GO:0006526">
    <property type="term" value="P:L-arginine biosynthetic process"/>
    <property type="evidence" value="ECO:0007669"/>
    <property type="project" value="UniProtKB-KW"/>
</dbReference>
<dbReference type="RefSeq" id="WP_119771703.1">
    <property type="nucleotide sequence ID" value="NZ_QYUO01000003.1"/>
</dbReference>
<dbReference type="InterPro" id="IPR002933">
    <property type="entry name" value="Peptidase_M20"/>
</dbReference>
<keyword evidence="5" id="KW-0028">Amino-acid biosynthesis</keyword>
<name>A0A3A3FKE2_9BURK</name>
<comment type="caution">
    <text evidence="11">The sequence shown here is derived from an EMBL/GenBank/DDBJ whole genome shotgun (WGS) entry which is preliminary data.</text>
</comment>
<accession>A0A3A3FKE2</accession>
<dbReference type="Pfam" id="PF01546">
    <property type="entry name" value="Peptidase_M20"/>
    <property type="match status" value="1"/>
</dbReference>
<evidence type="ECO:0000256" key="2">
    <source>
        <dbReference type="ARBA" id="ARBA00005691"/>
    </source>
</evidence>
<dbReference type="InterPro" id="IPR036264">
    <property type="entry name" value="Bact_exopeptidase_dim_dom"/>
</dbReference>
<keyword evidence="9" id="KW-0170">Cobalt</keyword>
<dbReference type="NCBIfam" id="NF005710">
    <property type="entry name" value="PRK07522.1"/>
    <property type="match status" value="1"/>
</dbReference>
<comment type="cofactor">
    <cofactor evidence="1">
        <name>Zn(2+)</name>
        <dbReference type="ChEBI" id="CHEBI:29105"/>
    </cofactor>
</comment>
<keyword evidence="7 11" id="KW-0378">Hydrolase</keyword>
<keyword evidence="4" id="KW-0055">Arginine biosynthesis</keyword>
<evidence type="ECO:0000256" key="3">
    <source>
        <dbReference type="ARBA" id="ARBA00022490"/>
    </source>
</evidence>
<evidence type="ECO:0000256" key="4">
    <source>
        <dbReference type="ARBA" id="ARBA00022571"/>
    </source>
</evidence>
<evidence type="ECO:0000256" key="6">
    <source>
        <dbReference type="ARBA" id="ARBA00022723"/>
    </source>
</evidence>
<dbReference type="InterPro" id="IPR050072">
    <property type="entry name" value="Peptidase_M20A"/>
</dbReference>
<comment type="similarity">
    <text evidence="2">Belongs to the peptidase M20A family. ArgE subfamily.</text>
</comment>
<dbReference type="InterPro" id="IPR001261">
    <property type="entry name" value="ArgE/DapE_CS"/>
</dbReference>
<sequence length="401" mass="43679">MSESAPTSIRSRALIERLVGFNTVSRESNLALIGFIHSYLESHGVECELHFNEERNKASLFATIGPRDRGGIVLSGHTDVVPADGQRWTRQAFQLTEEDGRLYGRGTTDMKSFIAAVLSFVPDFVRMDLRIPVHLAFSYDEEIGCLGVRPLLAAIGSRAVKPIACVIGEPTEMRVVSGHKGKLAMRCQVHGSEGHSAYAPYGVNAIEYAAKLVTRLAQIGERLATAEINPRFDPPFNTLQTGVISGGRALNMIPGDCHFDFEVRALPLFDPQCVADEICDYAERELLPEMRKKSAASDISFNLLSSYPGLDSADDLPIVRLLKLITGAQHAETVSYGTEGGLFTAADIPTVVCGPGSMAQGHQPDEFITVTQVAACEKFLQQLVEMLCKTDANNLFDSSDK</sequence>
<dbReference type="OrthoDB" id="3665926at2"/>
<gene>
    <name evidence="11" type="primary">argE</name>
    <name evidence="11" type="ORF">D3871_24285</name>
</gene>
<dbReference type="SUPFAM" id="SSF55031">
    <property type="entry name" value="Bacterial exopeptidase dimerisation domain"/>
    <property type="match status" value="1"/>
</dbReference>
<feature type="domain" description="Peptidase M20 dimerisation" evidence="10">
    <location>
        <begin position="178"/>
        <end position="287"/>
    </location>
</feature>
<keyword evidence="6" id="KW-0479">Metal-binding</keyword>
<keyword evidence="3" id="KW-0963">Cytoplasm</keyword>
<evidence type="ECO:0000259" key="10">
    <source>
        <dbReference type="Pfam" id="PF07687"/>
    </source>
</evidence>
<reference evidence="12" key="1">
    <citation type="submission" date="2018-09" db="EMBL/GenBank/DDBJ databases">
        <authorList>
            <person name="Zhu H."/>
        </authorList>
    </citation>
    <scope>NUCLEOTIDE SEQUENCE [LARGE SCALE GENOMIC DNA]</scope>
    <source>
        <strain evidence="12">K1R23-30</strain>
    </source>
</reference>
<evidence type="ECO:0000256" key="5">
    <source>
        <dbReference type="ARBA" id="ARBA00022605"/>
    </source>
</evidence>
<evidence type="ECO:0000256" key="9">
    <source>
        <dbReference type="ARBA" id="ARBA00023285"/>
    </source>
</evidence>
<evidence type="ECO:0000313" key="11">
    <source>
        <dbReference type="EMBL" id="RJF91805.1"/>
    </source>
</evidence>
<proteinExistence type="inferred from homology"/>
<evidence type="ECO:0000313" key="12">
    <source>
        <dbReference type="Proteomes" id="UP000265955"/>
    </source>
</evidence>
<dbReference type="Proteomes" id="UP000265955">
    <property type="component" value="Unassembled WGS sequence"/>
</dbReference>
<dbReference type="Pfam" id="PF07687">
    <property type="entry name" value="M20_dimer"/>
    <property type="match status" value="1"/>
</dbReference>
<dbReference type="Gene3D" id="3.40.630.10">
    <property type="entry name" value="Zn peptidases"/>
    <property type="match status" value="1"/>
</dbReference>
<dbReference type="EMBL" id="QYUO01000003">
    <property type="protein sequence ID" value="RJF91805.1"/>
    <property type="molecule type" value="Genomic_DNA"/>
</dbReference>
<dbReference type="AlphaFoldDB" id="A0A3A3FKE2"/>
<dbReference type="SUPFAM" id="SSF53187">
    <property type="entry name" value="Zn-dependent exopeptidases"/>
    <property type="match status" value="1"/>
</dbReference>
<protein>
    <submittedName>
        <fullName evidence="11">Acetylornithine deacetylase</fullName>
        <ecNumber evidence="11">3.5.1.16</ecNumber>
    </submittedName>
</protein>
<evidence type="ECO:0000256" key="7">
    <source>
        <dbReference type="ARBA" id="ARBA00022801"/>
    </source>
</evidence>
<dbReference type="PANTHER" id="PTHR43808:SF31">
    <property type="entry name" value="N-ACETYL-L-CITRULLINE DEACETYLASE"/>
    <property type="match status" value="1"/>
</dbReference>
<keyword evidence="8" id="KW-0862">Zinc</keyword>
<evidence type="ECO:0000256" key="1">
    <source>
        <dbReference type="ARBA" id="ARBA00001947"/>
    </source>
</evidence>
<dbReference type="PROSITE" id="PS00759">
    <property type="entry name" value="ARGE_DAPE_CPG2_2"/>
    <property type="match status" value="1"/>
</dbReference>
<organism evidence="11 12">
    <name type="scientific">Noviherbaspirillum saxi</name>
    <dbReference type="NCBI Taxonomy" id="2320863"/>
    <lineage>
        <taxon>Bacteria</taxon>
        <taxon>Pseudomonadati</taxon>
        <taxon>Pseudomonadota</taxon>
        <taxon>Betaproteobacteria</taxon>
        <taxon>Burkholderiales</taxon>
        <taxon>Oxalobacteraceae</taxon>
        <taxon>Noviherbaspirillum</taxon>
    </lineage>
</organism>
<keyword evidence="12" id="KW-1185">Reference proteome</keyword>